<organism evidence="3">
    <name type="scientific">Paenibacillus sp. SYP-B3998</name>
    <dbReference type="NCBI Taxonomy" id="2678564"/>
    <lineage>
        <taxon>Bacteria</taxon>
        <taxon>Bacillati</taxon>
        <taxon>Bacillota</taxon>
        <taxon>Bacilli</taxon>
        <taxon>Bacillales</taxon>
        <taxon>Paenibacillaceae</taxon>
        <taxon>Paenibacillus</taxon>
    </lineage>
</organism>
<evidence type="ECO:0000259" key="2">
    <source>
        <dbReference type="Pfam" id="PF24890"/>
    </source>
</evidence>
<dbReference type="InterPro" id="IPR012696">
    <property type="entry name" value="PhnM"/>
</dbReference>
<feature type="domain" description="Amidohydrolase-related" evidence="1">
    <location>
        <begin position="177"/>
        <end position="392"/>
    </location>
</feature>
<dbReference type="InterPro" id="IPR051781">
    <property type="entry name" value="Metallo-dep_Hydrolase"/>
</dbReference>
<name>A0A6G4A2S7_9BACL</name>
<dbReference type="NCBIfam" id="NF011984">
    <property type="entry name" value="PRK15446.1-5"/>
    <property type="match status" value="1"/>
</dbReference>
<dbReference type="InterPro" id="IPR006680">
    <property type="entry name" value="Amidohydro-rel"/>
</dbReference>
<feature type="domain" description="Allantoinase composite" evidence="2">
    <location>
        <begin position="5"/>
        <end position="52"/>
    </location>
</feature>
<gene>
    <name evidence="3" type="primary">phnM</name>
    <name evidence="3" type="ORF">GK047_19145</name>
</gene>
<dbReference type="PANTHER" id="PTHR43135:SF3">
    <property type="entry name" value="ALPHA-D-RIBOSE 1-METHYLPHOSPHONATE 5-TRIPHOSPHATE DIPHOSPHATASE"/>
    <property type="match status" value="1"/>
</dbReference>
<dbReference type="GO" id="GO:0019700">
    <property type="term" value="P:organic phosphonate catabolic process"/>
    <property type="evidence" value="ECO:0007669"/>
    <property type="project" value="InterPro"/>
</dbReference>
<evidence type="ECO:0000313" key="3">
    <source>
        <dbReference type="EMBL" id="NEW08119.1"/>
    </source>
</evidence>
<dbReference type="Gene3D" id="2.30.40.10">
    <property type="entry name" value="Urease, subunit C, domain 1"/>
    <property type="match status" value="2"/>
</dbReference>
<dbReference type="PIRSF" id="PIRSF038971">
    <property type="entry name" value="PhnM"/>
    <property type="match status" value="1"/>
</dbReference>
<comment type="caution">
    <text evidence="3">The sequence shown here is derived from an EMBL/GenBank/DDBJ whole genome shotgun (WGS) entry which is preliminary data.</text>
</comment>
<dbReference type="Pfam" id="PF01979">
    <property type="entry name" value="Amidohydro_1"/>
    <property type="match status" value="1"/>
</dbReference>
<dbReference type="EMBL" id="JAAIKC010000008">
    <property type="protein sequence ID" value="NEW08119.1"/>
    <property type="molecule type" value="Genomic_DNA"/>
</dbReference>
<reference evidence="3" key="1">
    <citation type="submission" date="2020-02" db="EMBL/GenBank/DDBJ databases">
        <authorList>
            <person name="Shen X.-R."/>
            <person name="Zhang Y.-X."/>
        </authorList>
    </citation>
    <scope>NUCLEOTIDE SEQUENCE</scope>
    <source>
        <strain evidence="3">SYP-B3998</strain>
    </source>
</reference>
<dbReference type="InterPro" id="IPR011059">
    <property type="entry name" value="Metal-dep_hydrolase_composite"/>
</dbReference>
<dbReference type="GO" id="GO:0016810">
    <property type="term" value="F:hydrolase activity, acting on carbon-nitrogen (but not peptide) bonds"/>
    <property type="evidence" value="ECO:0007669"/>
    <property type="project" value="InterPro"/>
</dbReference>
<proteinExistence type="predicted"/>
<dbReference type="SUPFAM" id="SSF51338">
    <property type="entry name" value="Composite domain of metallo-dependent hydrolases"/>
    <property type="match status" value="1"/>
</dbReference>
<dbReference type="NCBIfam" id="NF011990">
    <property type="entry name" value="PRK15446.2-6"/>
    <property type="match status" value="1"/>
</dbReference>
<dbReference type="RefSeq" id="WP_163950377.1">
    <property type="nucleotide sequence ID" value="NZ_JAAIKC010000008.1"/>
</dbReference>
<evidence type="ECO:0000259" key="1">
    <source>
        <dbReference type="Pfam" id="PF01979"/>
    </source>
</evidence>
<sequence>MRTHEVWITNAKLILPEEIIEGHVHIRQGKIAAIVTGEMNEVECTSYVQVIDAAGLHLMPGIIETHSDAIEKEIQPRPNSVFPLEMAMHELEKKMAAVGITTLYHSICSSDGTPVRNDRMVADIIEFAARRRQEPSMLRHRVHLRYEVTNVAGIPMVQEMLELGQVDLLSFMDHTPGQGQYKTRETLRDYLIGTEHMSTEEAEATVDQLIACQQQVDWEKLKDLIQLAKEKRVQLASHDDDTADKVQFMRELGIWISEFPVSLDAAKAAKAQGMYVSVGAPNIVRGASHNKNLRAMDAIEAGAVDILCSDYHPPSLLPAVSKISDTAVGLAQAVRMVTLNPAQALGIDQEFGSIEVGKVADLVLVEMRNGYPLVRKTLIAGKFVYQSDYFQVQGEELR</sequence>
<dbReference type="Pfam" id="PF24890">
    <property type="entry name" value="ALN_composite"/>
    <property type="match status" value="1"/>
</dbReference>
<dbReference type="NCBIfam" id="TIGR02318">
    <property type="entry name" value="phosphono_phnM"/>
    <property type="match status" value="1"/>
</dbReference>
<protein>
    <submittedName>
        <fullName evidence="3">Phosphonate metabolism protein PhnM</fullName>
    </submittedName>
</protein>
<dbReference type="SUPFAM" id="SSF51556">
    <property type="entry name" value="Metallo-dependent hydrolases"/>
    <property type="match status" value="1"/>
</dbReference>
<accession>A0A6G4A2S7</accession>
<dbReference type="PANTHER" id="PTHR43135">
    <property type="entry name" value="ALPHA-D-RIBOSE 1-METHYLPHOSPHONATE 5-TRIPHOSPHATE DIPHOSPHATASE"/>
    <property type="match status" value="1"/>
</dbReference>
<dbReference type="InterPro" id="IPR032466">
    <property type="entry name" value="Metal_Hydrolase"/>
</dbReference>
<dbReference type="NCBIfam" id="NF011987">
    <property type="entry name" value="PRK15446.2-3"/>
    <property type="match status" value="1"/>
</dbReference>
<dbReference type="InterPro" id="IPR056854">
    <property type="entry name" value="ALN_composite"/>
</dbReference>
<dbReference type="AlphaFoldDB" id="A0A6G4A2S7"/>